<feature type="transmembrane region" description="Helical" evidence="2">
    <location>
        <begin position="302"/>
        <end position="319"/>
    </location>
</feature>
<name>A0A813I6K0_POLGL</name>
<dbReference type="PANTHER" id="PTHR16148">
    <property type="entry name" value="NF-KAPPA-B-REPRESSING FACTOR-RELATED"/>
    <property type="match status" value="1"/>
</dbReference>
<dbReference type="EMBL" id="CAJNNW010003885">
    <property type="protein sequence ID" value="CAE8645830.1"/>
    <property type="molecule type" value="Genomic_DNA"/>
</dbReference>
<evidence type="ECO:0000313" key="4">
    <source>
        <dbReference type="Proteomes" id="UP000626109"/>
    </source>
</evidence>
<feature type="transmembrane region" description="Helical" evidence="2">
    <location>
        <begin position="45"/>
        <end position="62"/>
    </location>
</feature>
<comment type="caution">
    <text evidence="3">The sequence shown here is derived from an EMBL/GenBank/DDBJ whole genome shotgun (WGS) entry which is preliminary data.</text>
</comment>
<evidence type="ECO:0000256" key="2">
    <source>
        <dbReference type="SAM" id="Phobius"/>
    </source>
</evidence>
<protein>
    <recommendedName>
        <fullName evidence="5">EamA domain-containing protein</fullName>
    </recommendedName>
</protein>
<reference evidence="3" key="1">
    <citation type="submission" date="2021-02" db="EMBL/GenBank/DDBJ databases">
        <authorList>
            <person name="Dougan E. K."/>
            <person name="Rhodes N."/>
            <person name="Thang M."/>
            <person name="Chan C."/>
        </authorList>
    </citation>
    <scope>NUCLEOTIDE SEQUENCE</scope>
</reference>
<dbReference type="InterPro" id="IPR037185">
    <property type="entry name" value="EmrE-like"/>
</dbReference>
<feature type="transmembrane region" description="Helical" evidence="2">
    <location>
        <begin position="229"/>
        <end position="250"/>
    </location>
</feature>
<feature type="transmembrane region" description="Helical" evidence="2">
    <location>
        <begin position="270"/>
        <end position="290"/>
    </location>
</feature>
<organism evidence="3 4">
    <name type="scientific">Polarella glacialis</name>
    <name type="common">Dinoflagellate</name>
    <dbReference type="NCBI Taxonomy" id="89957"/>
    <lineage>
        <taxon>Eukaryota</taxon>
        <taxon>Sar</taxon>
        <taxon>Alveolata</taxon>
        <taxon>Dinophyceae</taxon>
        <taxon>Suessiales</taxon>
        <taxon>Suessiaceae</taxon>
        <taxon>Polarella</taxon>
    </lineage>
</organism>
<dbReference type="Proteomes" id="UP000626109">
    <property type="component" value="Unassembled WGS sequence"/>
</dbReference>
<evidence type="ECO:0000256" key="1">
    <source>
        <dbReference type="SAM" id="MobiDB-lite"/>
    </source>
</evidence>
<feature type="region of interest" description="Disordered" evidence="1">
    <location>
        <begin position="67"/>
        <end position="103"/>
    </location>
</feature>
<feature type="transmembrane region" description="Helical" evidence="2">
    <location>
        <begin position="115"/>
        <end position="136"/>
    </location>
</feature>
<dbReference type="PANTHER" id="PTHR16148:SF14">
    <property type="entry name" value="MYND-TYPE DOMAIN-CONTAINING PROTEIN"/>
    <property type="match status" value="1"/>
</dbReference>
<evidence type="ECO:0000313" key="3">
    <source>
        <dbReference type="EMBL" id="CAE8645830.1"/>
    </source>
</evidence>
<evidence type="ECO:0008006" key="5">
    <source>
        <dbReference type="Google" id="ProtNLM"/>
    </source>
</evidence>
<proteinExistence type="predicted"/>
<feature type="non-terminal residue" evidence="3">
    <location>
        <position position="1"/>
    </location>
</feature>
<keyword evidence="2" id="KW-0812">Transmembrane</keyword>
<accession>A0A813I6K0</accession>
<feature type="transmembrane region" description="Helical" evidence="2">
    <location>
        <begin position="142"/>
        <end position="160"/>
    </location>
</feature>
<keyword evidence="2" id="KW-1133">Transmembrane helix</keyword>
<dbReference type="SUPFAM" id="SSF103481">
    <property type="entry name" value="Multidrug resistance efflux transporter EmrE"/>
    <property type="match status" value="1"/>
</dbReference>
<sequence length="362" mass="37964">MAARAVIGMCLLAVAATSTQTLVILSTMLKELRIPYYRLTGTANLLMAVSLLFALCAARLFWPTNNSNNDSNNNSNNNNSNNDSDDNNNNNSNDNSNDDNNNNKPWLKMGELKWIWARGFFGAAAAVLSFAAVGAGAPLGDASALGTINIIVASLLGCTLLGERLQALHLVAMLASSLGAWLVIHPEHLFGRKEAVEELGVPWLGYSLALASGVSSGVLFAVSRRIQGASTLVVTCSVTFQEGLALWALSQTGVVKEPTVGALAEQPLRSLLVFLGVLVLISVSAASMSLGPCMCPAAASSTIYMSVSILLGYGAQSVIHRQVPGFITVIGAALMLLGVVLVACTQVSCRSFCKADELCSPT</sequence>
<dbReference type="AlphaFoldDB" id="A0A813I6K0"/>
<feature type="transmembrane region" description="Helical" evidence="2">
    <location>
        <begin position="204"/>
        <end position="222"/>
    </location>
</feature>
<feature type="transmembrane region" description="Helical" evidence="2">
    <location>
        <begin position="325"/>
        <end position="344"/>
    </location>
</feature>
<gene>
    <name evidence="3" type="ORF">PGLA2088_LOCUS4258</name>
</gene>
<keyword evidence="2" id="KW-0472">Membrane</keyword>
<feature type="transmembrane region" description="Helical" evidence="2">
    <location>
        <begin position="167"/>
        <end position="184"/>
    </location>
</feature>